<organism evidence="1 2">
    <name type="scientific">Aduncisulcus paluster</name>
    <dbReference type="NCBI Taxonomy" id="2918883"/>
    <lineage>
        <taxon>Eukaryota</taxon>
        <taxon>Metamonada</taxon>
        <taxon>Carpediemonas-like organisms</taxon>
        <taxon>Aduncisulcus</taxon>
    </lineage>
</organism>
<evidence type="ECO:0000313" key="2">
    <source>
        <dbReference type="Proteomes" id="UP001057375"/>
    </source>
</evidence>
<dbReference type="EMBL" id="BQXS01000348">
    <property type="protein sequence ID" value="GKT28550.1"/>
    <property type="molecule type" value="Genomic_DNA"/>
</dbReference>
<gene>
    <name evidence="1" type="ORF">ADUPG1_000721</name>
</gene>
<accession>A0ABQ5KBI7</accession>
<reference evidence="1" key="1">
    <citation type="submission" date="2022-03" db="EMBL/GenBank/DDBJ databases">
        <title>Draft genome sequence of Aduncisulcus paluster, a free-living microaerophilic Fornicata.</title>
        <authorList>
            <person name="Yuyama I."/>
            <person name="Kume K."/>
            <person name="Tamura T."/>
            <person name="Inagaki Y."/>
            <person name="Hashimoto T."/>
        </authorList>
    </citation>
    <scope>NUCLEOTIDE SEQUENCE</scope>
    <source>
        <strain evidence="1">NY0171</strain>
    </source>
</reference>
<name>A0ABQ5KBI7_9EUKA</name>
<sequence length="209" mass="23924">IVLPSIFHSPTVVGVDIREPTVIPPECKFECCAAEKVWSELFLCGEEKERPRPEIVTCYMSIHHMLNPVLVLTSCCKILKEGGYLVLREHDCFSPDFGLFLDIQHGLYSYSLPSKKEEDVTSFIEGFERSYVSESFIDRIAAQEGLLKCSAFGPAGQLSNPSMEQGFDRKGRFSNLGMSFYFVYYKPRKGELQNDPDTIHIKTNYWKYH</sequence>
<proteinExistence type="predicted"/>
<comment type="caution">
    <text evidence="1">The sequence shown here is derived from an EMBL/GenBank/DDBJ whole genome shotgun (WGS) entry which is preliminary data.</text>
</comment>
<keyword evidence="2" id="KW-1185">Reference proteome</keyword>
<dbReference type="Gene3D" id="3.40.50.150">
    <property type="entry name" value="Vaccinia Virus protein VP39"/>
    <property type="match status" value="1"/>
</dbReference>
<dbReference type="SUPFAM" id="SSF53335">
    <property type="entry name" value="S-adenosyl-L-methionine-dependent methyltransferases"/>
    <property type="match status" value="1"/>
</dbReference>
<evidence type="ECO:0000313" key="1">
    <source>
        <dbReference type="EMBL" id="GKT28550.1"/>
    </source>
</evidence>
<dbReference type="Proteomes" id="UP001057375">
    <property type="component" value="Unassembled WGS sequence"/>
</dbReference>
<protein>
    <recommendedName>
        <fullName evidence="3">Methyltransferase type 11 domain-containing protein</fullName>
    </recommendedName>
</protein>
<dbReference type="InterPro" id="IPR029063">
    <property type="entry name" value="SAM-dependent_MTases_sf"/>
</dbReference>
<evidence type="ECO:0008006" key="3">
    <source>
        <dbReference type="Google" id="ProtNLM"/>
    </source>
</evidence>
<feature type="non-terminal residue" evidence="1">
    <location>
        <position position="1"/>
    </location>
</feature>